<keyword evidence="5" id="KW-1185">Reference proteome</keyword>
<evidence type="ECO:0000259" key="2">
    <source>
        <dbReference type="PROSITE" id="PS50110"/>
    </source>
</evidence>
<dbReference type="PANTHER" id="PTHR33121:SF70">
    <property type="entry name" value="SIGNALING PROTEIN YKOW"/>
    <property type="match status" value="1"/>
</dbReference>
<dbReference type="InterPro" id="IPR001633">
    <property type="entry name" value="EAL_dom"/>
</dbReference>
<proteinExistence type="predicted"/>
<dbReference type="SUPFAM" id="SSF55073">
    <property type="entry name" value="Nucleotide cyclase"/>
    <property type="match status" value="1"/>
</dbReference>
<dbReference type="Pfam" id="PF00563">
    <property type="entry name" value="EAL"/>
    <property type="match status" value="1"/>
</dbReference>
<dbReference type="SUPFAM" id="SSF141868">
    <property type="entry name" value="EAL domain-like"/>
    <property type="match status" value="1"/>
</dbReference>
<dbReference type="InterPro" id="IPR011006">
    <property type="entry name" value="CheY-like_superfamily"/>
</dbReference>
<dbReference type="Pfam" id="PF00990">
    <property type="entry name" value="GGDEF"/>
    <property type="match status" value="1"/>
</dbReference>
<dbReference type="InterPro" id="IPR035919">
    <property type="entry name" value="EAL_sf"/>
</dbReference>
<keyword evidence="1" id="KW-0597">Phosphoprotein</keyword>
<dbReference type="Proteomes" id="UP001501479">
    <property type="component" value="Unassembled WGS sequence"/>
</dbReference>
<organism evidence="4 5">
    <name type="scientific">Oceanisphaera sediminis</name>
    <dbReference type="NCBI Taxonomy" id="981381"/>
    <lineage>
        <taxon>Bacteria</taxon>
        <taxon>Pseudomonadati</taxon>
        <taxon>Pseudomonadota</taxon>
        <taxon>Gammaproteobacteria</taxon>
        <taxon>Aeromonadales</taxon>
        <taxon>Aeromonadaceae</taxon>
        <taxon>Oceanisphaera</taxon>
    </lineage>
</organism>
<dbReference type="PROSITE" id="PS50883">
    <property type="entry name" value="EAL"/>
    <property type="match status" value="1"/>
</dbReference>
<dbReference type="PROSITE" id="PS50110">
    <property type="entry name" value="RESPONSE_REGULATORY"/>
    <property type="match status" value="1"/>
</dbReference>
<evidence type="ECO:0008006" key="6">
    <source>
        <dbReference type="Google" id="ProtNLM"/>
    </source>
</evidence>
<dbReference type="InterPro" id="IPR050706">
    <property type="entry name" value="Cyclic-di-GMP_PDE-like"/>
</dbReference>
<dbReference type="Gene3D" id="3.20.20.450">
    <property type="entry name" value="EAL domain"/>
    <property type="match status" value="1"/>
</dbReference>
<evidence type="ECO:0000259" key="3">
    <source>
        <dbReference type="PROSITE" id="PS50883"/>
    </source>
</evidence>
<dbReference type="InterPro" id="IPR001789">
    <property type="entry name" value="Sig_transdc_resp-reg_receiver"/>
</dbReference>
<dbReference type="InterPro" id="IPR000160">
    <property type="entry name" value="GGDEF_dom"/>
</dbReference>
<name>A0ABP7EJE5_9GAMM</name>
<dbReference type="PANTHER" id="PTHR33121">
    <property type="entry name" value="CYCLIC DI-GMP PHOSPHODIESTERASE PDEF"/>
    <property type="match status" value="1"/>
</dbReference>
<dbReference type="Gene3D" id="3.40.50.2300">
    <property type="match status" value="1"/>
</dbReference>
<dbReference type="SMART" id="SM00052">
    <property type="entry name" value="EAL"/>
    <property type="match status" value="1"/>
</dbReference>
<evidence type="ECO:0000313" key="5">
    <source>
        <dbReference type="Proteomes" id="UP001501479"/>
    </source>
</evidence>
<comment type="caution">
    <text evidence="4">The sequence shown here is derived from an EMBL/GenBank/DDBJ whole genome shotgun (WGS) entry which is preliminary data.</text>
</comment>
<dbReference type="SUPFAM" id="SSF52172">
    <property type="entry name" value="CheY-like"/>
    <property type="match status" value="1"/>
</dbReference>
<feature type="modified residue" description="4-aspartylphosphate" evidence="1">
    <location>
        <position position="62"/>
    </location>
</feature>
<dbReference type="SMART" id="SM00267">
    <property type="entry name" value="GGDEF"/>
    <property type="match status" value="1"/>
</dbReference>
<dbReference type="SMART" id="SM00448">
    <property type="entry name" value="REC"/>
    <property type="match status" value="1"/>
</dbReference>
<protein>
    <recommendedName>
        <fullName evidence="6">GGDEF domain-containing response regulator</fullName>
    </recommendedName>
</protein>
<dbReference type="Pfam" id="PF00072">
    <property type="entry name" value="Response_reg"/>
    <property type="match status" value="1"/>
</dbReference>
<reference evidence="5" key="1">
    <citation type="journal article" date="2019" name="Int. J. Syst. Evol. Microbiol.">
        <title>The Global Catalogue of Microorganisms (GCM) 10K type strain sequencing project: providing services to taxonomists for standard genome sequencing and annotation.</title>
        <authorList>
            <consortium name="The Broad Institute Genomics Platform"/>
            <consortium name="The Broad Institute Genome Sequencing Center for Infectious Disease"/>
            <person name="Wu L."/>
            <person name="Ma J."/>
        </authorList>
    </citation>
    <scope>NUCLEOTIDE SEQUENCE [LARGE SCALE GENOMIC DNA]</scope>
    <source>
        <strain evidence="5">JCM 17329</strain>
    </source>
</reference>
<dbReference type="InterPro" id="IPR029787">
    <property type="entry name" value="Nucleotide_cyclase"/>
</dbReference>
<dbReference type="EMBL" id="BAABDS010000043">
    <property type="protein sequence ID" value="GAA3720098.1"/>
    <property type="molecule type" value="Genomic_DNA"/>
</dbReference>
<evidence type="ECO:0000313" key="4">
    <source>
        <dbReference type="EMBL" id="GAA3720098.1"/>
    </source>
</evidence>
<evidence type="ECO:0000256" key="1">
    <source>
        <dbReference type="PROSITE-ProRule" id="PRU00169"/>
    </source>
</evidence>
<accession>A0ABP7EJE5</accession>
<dbReference type="RefSeq" id="WP_344965621.1">
    <property type="nucleotide sequence ID" value="NZ_BAABDS010000043.1"/>
</dbReference>
<feature type="domain" description="EAL" evidence="3">
    <location>
        <begin position="321"/>
        <end position="577"/>
    </location>
</feature>
<sequence length="580" mass="65726">MPKIPLVYKDADILVLDDNPINVELLVQQLEDYGYRGVRGETDPRRLEALLEAGMPDLLLLDIHMPHINGYQVLERLKTHWKNLAPPVIVLSAQTDPDTRLQALNLGARDFLPKPFDRFEVLQRIHNTLELHFLLRERSSRAELLEELVKQRTADLHRLSLTDPQTELPNRRGLLEWLQQGREAVVYFIVLEGMDDIARVHGYGVAEALSRAVGERLQRLPGSQRRQLGVWGGNEWLLLEFDGIGEQDIARRANELVAVVSLAFEVEHLLLYLKVRIGVSHSGFAHRSPEHLVRLASMALPTEHNCWQCYQPVLEQDLLAINRRRQALHAAIDNQELFLVYQPKVNLHSGRVTGAEALLRWVHPELGFISPVDFIPIAEASGDILRLGDWVIDTAIRQLECWLEQESVAADFKVAVNVAALQLMQPGFADQLITRLQQSRLPRGALEVEVTESGLMQNMELALSQLQQLAEQGISIAIDDFGTGYSSLAYLKLMPVTVLKIDRAFIDEMDNDCQDRRLVETVINMARNLGCVTVAEGVERVEHIDLLRKMGCTLVQGYWYSPPLKPAAFIAYTQQHNAMR</sequence>
<dbReference type="CDD" id="cd01948">
    <property type="entry name" value="EAL"/>
    <property type="match status" value="1"/>
</dbReference>
<feature type="domain" description="Response regulatory" evidence="2">
    <location>
        <begin position="12"/>
        <end position="129"/>
    </location>
</feature>
<dbReference type="InterPro" id="IPR043128">
    <property type="entry name" value="Rev_trsase/Diguanyl_cyclase"/>
</dbReference>
<dbReference type="Gene3D" id="3.30.70.270">
    <property type="match status" value="1"/>
</dbReference>
<gene>
    <name evidence="4" type="ORF">GCM10022421_30480</name>
</gene>